<proteinExistence type="predicted"/>
<dbReference type="AlphaFoldDB" id="A0A834JH58"/>
<organism evidence="2 3">
    <name type="scientific">Vespula vulgaris</name>
    <name type="common">Yellow jacket</name>
    <name type="synonym">Wasp</name>
    <dbReference type="NCBI Taxonomy" id="7454"/>
    <lineage>
        <taxon>Eukaryota</taxon>
        <taxon>Metazoa</taxon>
        <taxon>Ecdysozoa</taxon>
        <taxon>Arthropoda</taxon>
        <taxon>Hexapoda</taxon>
        <taxon>Insecta</taxon>
        <taxon>Pterygota</taxon>
        <taxon>Neoptera</taxon>
        <taxon>Endopterygota</taxon>
        <taxon>Hymenoptera</taxon>
        <taxon>Apocrita</taxon>
        <taxon>Aculeata</taxon>
        <taxon>Vespoidea</taxon>
        <taxon>Vespidae</taxon>
        <taxon>Vespinae</taxon>
        <taxon>Vespula</taxon>
    </lineage>
</organism>
<evidence type="ECO:0000313" key="2">
    <source>
        <dbReference type="EMBL" id="KAF7387772.1"/>
    </source>
</evidence>
<gene>
    <name evidence="2" type="ORF">HZH66_010539</name>
</gene>
<dbReference type="Proteomes" id="UP000614350">
    <property type="component" value="Unassembled WGS sequence"/>
</dbReference>
<name>A0A834JH58_VESVU</name>
<keyword evidence="3" id="KW-1185">Reference proteome</keyword>
<evidence type="ECO:0000256" key="1">
    <source>
        <dbReference type="SAM" id="MobiDB-lite"/>
    </source>
</evidence>
<comment type="caution">
    <text evidence="2">The sequence shown here is derived from an EMBL/GenBank/DDBJ whole genome shotgun (WGS) entry which is preliminary data.</text>
</comment>
<sequence>MSSSPNTINNSGTKTFVKKKNRKERKKMWPLKNGTLDLLKIQSYDSRNDNNNNDNNDNNNNNNINNNNNNSNVR</sequence>
<protein>
    <submittedName>
        <fullName evidence="2">Uncharacterized protein</fullName>
    </submittedName>
</protein>
<feature type="compositionally biased region" description="Low complexity" evidence="1">
    <location>
        <begin position="49"/>
        <end position="74"/>
    </location>
</feature>
<feature type="compositionally biased region" description="Basic residues" evidence="1">
    <location>
        <begin position="16"/>
        <end position="29"/>
    </location>
</feature>
<accession>A0A834JH58</accession>
<feature type="compositionally biased region" description="Polar residues" evidence="1">
    <location>
        <begin position="1"/>
        <end position="14"/>
    </location>
</feature>
<feature type="region of interest" description="Disordered" evidence="1">
    <location>
        <begin position="1"/>
        <end position="74"/>
    </location>
</feature>
<evidence type="ECO:0000313" key="3">
    <source>
        <dbReference type="Proteomes" id="UP000614350"/>
    </source>
</evidence>
<dbReference type="EMBL" id="JACSEA010000012">
    <property type="protein sequence ID" value="KAF7387772.1"/>
    <property type="molecule type" value="Genomic_DNA"/>
</dbReference>
<reference evidence="2" key="1">
    <citation type="journal article" date="2020" name="G3 (Bethesda)">
        <title>High-Quality Assemblies for Three Invasive Social Wasps from the &lt;i&gt;Vespula&lt;/i&gt; Genus.</title>
        <authorList>
            <person name="Harrop T.W.R."/>
            <person name="Guhlin J."/>
            <person name="McLaughlin G.M."/>
            <person name="Permina E."/>
            <person name="Stockwell P."/>
            <person name="Gilligan J."/>
            <person name="Le Lec M.F."/>
            <person name="Gruber M.A.M."/>
            <person name="Quinn O."/>
            <person name="Lovegrove M."/>
            <person name="Duncan E.J."/>
            <person name="Remnant E.J."/>
            <person name="Van Eeckhoven J."/>
            <person name="Graham B."/>
            <person name="Knapp R.A."/>
            <person name="Langford K.W."/>
            <person name="Kronenberg Z."/>
            <person name="Press M.O."/>
            <person name="Eacker S.M."/>
            <person name="Wilson-Rankin E.E."/>
            <person name="Purcell J."/>
            <person name="Lester P.J."/>
            <person name="Dearden P.K."/>
        </authorList>
    </citation>
    <scope>NUCLEOTIDE SEQUENCE</scope>
    <source>
        <strain evidence="2">Marl-1</strain>
    </source>
</reference>